<keyword evidence="3" id="KW-1185">Reference proteome</keyword>
<protein>
    <submittedName>
        <fullName evidence="2">Metallo-beta-lactamase family protein</fullName>
    </submittedName>
</protein>
<feature type="domain" description="Metallo-beta-lactamase" evidence="1">
    <location>
        <begin position="73"/>
        <end position="242"/>
    </location>
</feature>
<dbReference type="Gene3D" id="3.60.15.10">
    <property type="entry name" value="Ribonuclease Z/Hydroxyacylglutathione hydrolase-like"/>
    <property type="match status" value="1"/>
</dbReference>
<evidence type="ECO:0000313" key="3">
    <source>
        <dbReference type="Proteomes" id="UP000011991"/>
    </source>
</evidence>
<dbReference type="OrthoDB" id="2373347at2"/>
<dbReference type="EMBL" id="ANOG01000706">
    <property type="protein sequence ID" value="EMI18102.1"/>
    <property type="molecule type" value="Genomic_DNA"/>
</dbReference>
<accession>M5RRU0</accession>
<evidence type="ECO:0000313" key="2">
    <source>
        <dbReference type="EMBL" id="EMI18102.1"/>
    </source>
</evidence>
<dbReference type="InterPro" id="IPR036866">
    <property type="entry name" value="RibonucZ/Hydroxyglut_hydro"/>
</dbReference>
<sequence length="268" mass="29840">MPHFICVTCGTQYSESDSAPERCPICEDERQYVGWEGQRWTTLAELQQTHQSLVSMEEAGLFAIGMQPSFAINQRAFLVTHPNGNVLWDCIPLCEDAMIELIQGIGGISAIAISHPHYYSTMVHWSHVLGCPIYLHAADRNWVMRPDPAIQFWDGETKQLAGGLTLIRCGGHFDGGTVLHIPSAADGKGAMLTGDILQVVQDRRWVSFMYSYPNLIPLPISKVQRIVEAIEPFEFDRIYGAFADKTVATDAKAAVQRSAARYIQSLKQ</sequence>
<dbReference type="SMART" id="SM00849">
    <property type="entry name" value="Lactamase_B"/>
    <property type="match status" value="1"/>
</dbReference>
<dbReference type="SUPFAM" id="SSF56281">
    <property type="entry name" value="Metallo-hydrolase/oxidoreductase"/>
    <property type="match status" value="1"/>
</dbReference>
<name>M5RRU0_9BACT</name>
<comment type="caution">
    <text evidence="2">The sequence shown here is derived from an EMBL/GenBank/DDBJ whole genome shotgun (WGS) entry which is preliminary data.</text>
</comment>
<organism evidence="2 3">
    <name type="scientific">Rhodopirellula maiorica SM1</name>
    <dbReference type="NCBI Taxonomy" id="1265738"/>
    <lineage>
        <taxon>Bacteria</taxon>
        <taxon>Pseudomonadati</taxon>
        <taxon>Planctomycetota</taxon>
        <taxon>Planctomycetia</taxon>
        <taxon>Pirellulales</taxon>
        <taxon>Pirellulaceae</taxon>
        <taxon>Novipirellula</taxon>
    </lineage>
</organism>
<dbReference type="InterPro" id="IPR001279">
    <property type="entry name" value="Metallo-B-lactamas"/>
</dbReference>
<dbReference type="AlphaFoldDB" id="M5RRU0"/>
<dbReference type="PATRIC" id="fig|1265738.3.peg.5007"/>
<gene>
    <name evidence="2" type="ORF">RMSM_04981</name>
</gene>
<dbReference type="PANTHER" id="PTHR36839">
    <property type="entry name" value="METALLO-BETA-LACTAMASE FAMILY PROTEIN (AFU_ORTHOLOGUE AFUA_5G12770)"/>
    <property type="match status" value="1"/>
</dbReference>
<reference evidence="2 3" key="1">
    <citation type="journal article" date="2013" name="Mar. Genomics">
        <title>Expression of sulfatases in Rhodopirellula baltica and the diversity of sulfatases in the genus Rhodopirellula.</title>
        <authorList>
            <person name="Wegner C.E."/>
            <person name="Richter-Heitmann T."/>
            <person name="Klindworth A."/>
            <person name="Klockow C."/>
            <person name="Richter M."/>
            <person name="Achstetter T."/>
            <person name="Glockner F.O."/>
            <person name="Harder J."/>
        </authorList>
    </citation>
    <scope>NUCLEOTIDE SEQUENCE [LARGE SCALE GENOMIC DNA]</scope>
    <source>
        <strain evidence="2 3">SM1</strain>
    </source>
</reference>
<dbReference type="Proteomes" id="UP000011991">
    <property type="component" value="Unassembled WGS sequence"/>
</dbReference>
<proteinExistence type="predicted"/>
<dbReference type="RefSeq" id="WP_008702009.1">
    <property type="nucleotide sequence ID" value="NZ_ANOG01000706.1"/>
</dbReference>
<dbReference type="PANTHER" id="PTHR36839:SF1">
    <property type="entry name" value="METALLO-BETA-LACTAMASE FAMILY PROTEIN (AFU_ORTHOLOGUE AFUA_5G12770)"/>
    <property type="match status" value="1"/>
</dbReference>
<evidence type="ECO:0000259" key="1">
    <source>
        <dbReference type="SMART" id="SM00849"/>
    </source>
</evidence>